<gene>
    <name evidence="11" type="ORF">EDL96_11235</name>
</gene>
<dbReference type="PIRSF" id="PIRSF001434">
    <property type="entry name" value="CGS"/>
    <property type="match status" value="1"/>
</dbReference>
<dbReference type="AlphaFoldDB" id="A0A3N3ZMT7"/>
<dbReference type="InterPro" id="IPR015422">
    <property type="entry name" value="PyrdxlP-dep_Trfase_small"/>
</dbReference>
<dbReference type="EMBL" id="RKMF01000015">
    <property type="protein sequence ID" value="ROZ62036.1"/>
    <property type="molecule type" value="Genomic_DNA"/>
</dbReference>
<evidence type="ECO:0000313" key="11">
    <source>
        <dbReference type="EMBL" id="ROZ62036.1"/>
    </source>
</evidence>
<dbReference type="GO" id="GO:0019346">
    <property type="term" value="P:transsulfuration"/>
    <property type="evidence" value="ECO:0007669"/>
    <property type="project" value="InterPro"/>
</dbReference>
<keyword evidence="11" id="KW-0808">Transferase</keyword>
<protein>
    <recommendedName>
        <fullName evidence="4">homocysteine desulfhydrase</fullName>
        <ecNumber evidence="4">4.4.1.2</ecNumber>
    </recommendedName>
    <alternativeName>
        <fullName evidence="5">Homocysteine desulfhydrase</fullName>
    </alternativeName>
</protein>
<dbReference type="GO" id="GO:0019343">
    <property type="term" value="P:cysteine biosynthetic process via cystathionine"/>
    <property type="evidence" value="ECO:0007669"/>
    <property type="project" value="TreeGrafter"/>
</dbReference>
<dbReference type="GO" id="GO:0018826">
    <property type="term" value="F:methionine gamma-lyase activity"/>
    <property type="evidence" value="ECO:0007669"/>
    <property type="project" value="UniProtKB-EC"/>
</dbReference>
<dbReference type="PANTHER" id="PTHR11808:SF15">
    <property type="entry name" value="CYSTATHIONINE GAMMA-LYASE"/>
    <property type="match status" value="1"/>
</dbReference>
<dbReference type="PANTHER" id="PTHR11808">
    <property type="entry name" value="TRANS-SULFURATION ENZYME FAMILY MEMBER"/>
    <property type="match status" value="1"/>
</dbReference>
<sequence length="383" mass="40659">MSDSTGLRPDTVVVTGGRPEPVHDAPVSPAVVLTSTYRGAGEMTDTDRGYGRMSNPTWEDFEGVLGRLEHADLPALAVASGLAAVGTVMSLVPVGGRVVMPTHAYQGSQVLVDDAQRAGHFTVTRVDVTDTQAVLEAADGADLVWLESPTNPMLEVADLPEILAATRASGVLTAVDNTFATPLLQRPLTLGADIVVHSVTKYLAGHSDVVLGAVLTSDPDLWARLKHHRTINGAIPGTFETWLALRGMRTLSLRVERSGRSALDLAARLAEHPAVTRVRYPGLTSDPGHVRAAAQMDGGYGAIISVELATDADGAQRVVEALEVWTPATSLGGVESLVERRRRHHDEPATVPESLLRLSVGIENVEDLWADLDRALATVRLGS</sequence>
<evidence type="ECO:0000256" key="7">
    <source>
        <dbReference type="ARBA" id="ARBA00052699"/>
    </source>
</evidence>
<dbReference type="Pfam" id="PF01053">
    <property type="entry name" value="Cys_Met_Meta_PP"/>
    <property type="match status" value="1"/>
</dbReference>
<dbReference type="InterPro" id="IPR015424">
    <property type="entry name" value="PyrdxlP-dep_Trfase"/>
</dbReference>
<evidence type="ECO:0000256" key="8">
    <source>
        <dbReference type="PIRSR" id="PIRSR001434-2"/>
    </source>
</evidence>
<evidence type="ECO:0000313" key="12">
    <source>
        <dbReference type="Proteomes" id="UP000270616"/>
    </source>
</evidence>
<dbReference type="Gene3D" id="3.40.640.10">
    <property type="entry name" value="Type I PLP-dependent aspartate aminotransferase-like (Major domain)"/>
    <property type="match status" value="1"/>
</dbReference>
<evidence type="ECO:0000256" key="1">
    <source>
        <dbReference type="ARBA" id="ARBA00001933"/>
    </source>
</evidence>
<proteinExistence type="inferred from homology"/>
<comment type="caution">
    <text evidence="11">The sequence shown here is derived from an EMBL/GenBank/DDBJ whole genome shotgun (WGS) entry which is preliminary data.</text>
</comment>
<comment type="catalytic activity">
    <reaction evidence="6">
        <text>L-homocysteine + H2O = 2-oxobutanoate + hydrogen sulfide + NH4(+) + H(+)</text>
        <dbReference type="Rhea" id="RHEA:14501"/>
        <dbReference type="ChEBI" id="CHEBI:15377"/>
        <dbReference type="ChEBI" id="CHEBI:15378"/>
        <dbReference type="ChEBI" id="CHEBI:16763"/>
        <dbReference type="ChEBI" id="CHEBI:28938"/>
        <dbReference type="ChEBI" id="CHEBI:29919"/>
        <dbReference type="ChEBI" id="CHEBI:58199"/>
        <dbReference type="EC" id="4.4.1.2"/>
    </reaction>
    <physiologicalReaction direction="left-to-right" evidence="6">
        <dbReference type="Rhea" id="RHEA:14502"/>
    </physiologicalReaction>
</comment>
<dbReference type="OrthoDB" id="9780685at2"/>
<dbReference type="GO" id="GO:0005737">
    <property type="term" value="C:cytoplasm"/>
    <property type="evidence" value="ECO:0007669"/>
    <property type="project" value="TreeGrafter"/>
</dbReference>
<keyword evidence="3 8" id="KW-0663">Pyridoxal phosphate</keyword>
<dbReference type="GO" id="GO:0030170">
    <property type="term" value="F:pyridoxal phosphate binding"/>
    <property type="evidence" value="ECO:0007669"/>
    <property type="project" value="InterPro"/>
</dbReference>
<evidence type="ECO:0000256" key="9">
    <source>
        <dbReference type="RuleBase" id="RU362118"/>
    </source>
</evidence>
<accession>A0A3N3ZMT7</accession>
<evidence type="ECO:0000256" key="4">
    <source>
        <dbReference type="ARBA" id="ARBA00047175"/>
    </source>
</evidence>
<dbReference type="EC" id="4.4.1.2" evidence="4"/>
<evidence type="ECO:0000256" key="3">
    <source>
        <dbReference type="ARBA" id="ARBA00022898"/>
    </source>
</evidence>
<keyword evidence="12" id="KW-1185">Reference proteome</keyword>
<dbReference type="GO" id="GO:0047982">
    <property type="term" value="F:homocysteine desulfhydrase activity"/>
    <property type="evidence" value="ECO:0007669"/>
    <property type="project" value="UniProtKB-EC"/>
</dbReference>
<evidence type="ECO:0000256" key="6">
    <source>
        <dbReference type="ARBA" id="ARBA00048780"/>
    </source>
</evidence>
<organism evidence="11 12">
    <name type="scientific">Kocuria soli</name>
    <dbReference type="NCBI Taxonomy" id="2485125"/>
    <lineage>
        <taxon>Bacteria</taxon>
        <taxon>Bacillati</taxon>
        <taxon>Actinomycetota</taxon>
        <taxon>Actinomycetes</taxon>
        <taxon>Micrococcales</taxon>
        <taxon>Micrococcaceae</taxon>
        <taxon>Kocuria</taxon>
    </lineage>
</organism>
<dbReference type="CDD" id="cd00614">
    <property type="entry name" value="CGS_like"/>
    <property type="match status" value="1"/>
</dbReference>
<dbReference type="InterPro" id="IPR000277">
    <property type="entry name" value="Cys/Met-Metab_PyrdxlP-dep_enz"/>
</dbReference>
<dbReference type="RefSeq" id="WP_123826162.1">
    <property type="nucleotide sequence ID" value="NZ_RKMF01000015.1"/>
</dbReference>
<dbReference type="SUPFAM" id="SSF53383">
    <property type="entry name" value="PLP-dependent transferases"/>
    <property type="match status" value="1"/>
</dbReference>
<evidence type="ECO:0000256" key="2">
    <source>
        <dbReference type="ARBA" id="ARBA00009077"/>
    </source>
</evidence>
<evidence type="ECO:0000256" key="5">
    <source>
        <dbReference type="ARBA" id="ARBA00047199"/>
    </source>
</evidence>
<dbReference type="InterPro" id="IPR015421">
    <property type="entry name" value="PyrdxlP-dep_Trfase_major"/>
</dbReference>
<dbReference type="Proteomes" id="UP000270616">
    <property type="component" value="Unassembled WGS sequence"/>
</dbReference>
<feature type="region of interest" description="Disordered" evidence="10">
    <location>
        <begin position="1"/>
        <end position="26"/>
    </location>
</feature>
<comment type="similarity">
    <text evidence="2 9">Belongs to the trans-sulfuration enzymes family.</text>
</comment>
<dbReference type="GO" id="GO:0004123">
    <property type="term" value="F:cystathionine gamma-lyase activity"/>
    <property type="evidence" value="ECO:0007669"/>
    <property type="project" value="TreeGrafter"/>
</dbReference>
<name>A0A3N3ZMT7_9MICC</name>
<dbReference type="GO" id="GO:0003962">
    <property type="term" value="F:cystathionine gamma-synthase activity"/>
    <property type="evidence" value="ECO:0007669"/>
    <property type="project" value="TreeGrafter"/>
</dbReference>
<reference evidence="11 12" key="1">
    <citation type="submission" date="2018-10" db="EMBL/GenBank/DDBJ databases">
        <title>Kocuria sp. M5W7-7, whole genome shotgun sequence.</title>
        <authorList>
            <person name="Tuo L."/>
        </authorList>
    </citation>
    <scope>NUCLEOTIDE SEQUENCE [LARGE SCALE GENOMIC DNA]</scope>
    <source>
        <strain evidence="11 12">M5W7-7</strain>
    </source>
</reference>
<comment type="catalytic activity">
    <reaction evidence="7">
        <text>L-methionine + H2O = methanethiol + 2-oxobutanoate + NH4(+)</text>
        <dbReference type="Rhea" id="RHEA:23800"/>
        <dbReference type="ChEBI" id="CHEBI:15377"/>
        <dbReference type="ChEBI" id="CHEBI:16007"/>
        <dbReference type="ChEBI" id="CHEBI:16763"/>
        <dbReference type="ChEBI" id="CHEBI:28938"/>
        <dbReference type="ChEBI" id="CHEBI:57844"/>
        <dbReference type="EC" id="4.4.1.11"/>
    </reaction>
    <physiologicalReaction direction="left-to-right" evidence="7">
        <dbReference type="Rhea" id="RHEA:23801"/>
    </physiologicalReaction>
</comment>
<feature type="modified residue" description="N6-(pyridoxal phosphate)lysine" evidence="8">
    <location>
        <position position="201"/>
    </location>
</feature>
<evidence type="ECO:0000256" key="10">
    <source>
        <dbReference type="SAM" id="MobiDB-lite"/>
    </source>
</evidence>
<dbReference type="Gene3D" id="3.90.1150.10">
    <property type="entry name" value="Aspartate Aminotransferase, domain 1"/>
    <property type="match status" value="1"/>
</dbReference>
<dbReference type="FunFam" id="3.40.640.10:FF:000046">
    <property type="entry name" value="Cystathionine gamma-lyase"/>
    <property type="match status" value="1"/>
</dbReference>
<comment type="cofactor">
    <cofactor evidence="1 9">
        <name>pyridoxal 5'-phosphate</name>
        <dbReference type="ChEBI" id="CHEBI:597326"/>
    </cofactor>
</comment>